<keyword evidence="1" id="KW-0472">Membrane</keyword>
<dbReference type="EMBL" id="MFRA01000003">
    <property type="protein sequence ID" value="OGH93054.1"/>
    <property type="molecule type" value="Genomic_DNA"/>
</dbReference>
<keyword evidence="1" id="KW-0812">Transmembrane</keyword>
<protein>
    <submittedName>
        <fullName evidence="2">Uncharacterized protein</fullName>
    </submittedName>
</protein>
<feature type="transmembrane region" description="Helical" evidence="1">
    <location>
        <begin position="54"/>
        <end position="81"/>
    </location>
</feature>
<dbReference type="AlphaFoldDB" id="A0A1F6PAT9"/>
<sequence>MRRFAKLFISLVVVAGAMVPFFVFADSFGLRDAAPSGLIGSGSSVSANKALPELIGSVVGAVLSFVGIIFFLLILYAGIMWMTAFGNEQKVEKAKDIVQHAAIGLVIVLAAYAISKFVFGALAGATTGGSSSTTIGCCFNSRTNRRVSTLEANCVPDENDPRTWTAGACPPPVLGCCYTTSAPVVCDQNVEESTCTTTGVAWQAGSCPATCL</sequence>
<organism evidence="2 3">
    <name type="scientific">Candidatus Magasanikbacteria bacterium RIFOXYD1_FULL_40_23</name>
    <dbReference type="NCBI Taxonomy" id="1798705"/>
    <lineage>
        <taxon>Bacteria</taxon>
        <taxon>Candidatus Magasanikiibacteriota</taxon>
    </lineage>
</organism>
<dbReference type="InterPro" id="IPR043993">
    <property type="entry name" value="T4SS_pilin"/>
</dbReference>
<comment type="caution">
    <text evidence="2">The sequence shown here is derived from an EMBL/GenBank/DDBJ whole genome shotgun (WGS) entry which is preliminary data.</text>
</comment>
<dbReference type="Proteomes" id="UP000176634">
    <property type="component" value="Unassembled WGS sequence"/>
</dbReference>
<keyword evidence="1" id="KW-1133">Transmembrane helix</keyword>
<feature type="transmembrane region" description="Helical" evidence="1">
    <location>
        <begin position="102"/>
        <end position="125"/>
    </location>
</feature>
<accession>A0A1F6PAT9</accession>
<evidence type="ECO:0000313" key="2">
    <source>
        <dbReference type="EMBL" id="OGH93054.1"/>
    </source>
</evidence>
<dbReference type="Pfam" id="PF18895">
    <property type="entry name" value="T4SS_pilin"/>
    <property type="match status" value="1"/>
</dbReference>
<reference evidence="2 3" key="1">
    <citation type="journal article" date="2016" name="Nat. Commun.">
        <title>Thousands of microbial genomes shed light on interconnected biogeochemical processes in an aquifer system.</title>
        <authorList>
            <person name="Anantharaman K."/>
            <person name="Brown C.T."/>
            <person name="Hug L.A."/>
            <person name="Sharon I."/>
            <person name="Castelle C.J."/>
            <person name="Probst A.J."/>
            <person name="Thomas B.C."/>
            <person name="Singh A."/>
            <person name="Wilkins M.J."/>
            <person name="Karaoz U."/>
            <person name="Brodie E.L."/>
            <person name="Williams K.H."/>
            <person name="Hubbard S.S."/>
            <person name="Banfield J.F."/>
        </authorList>
    </citation>
    <scope>NUCLEOTIDE SEQUENCE [LARGE SCALE GENOMIC DNA]</scope>
</reference>
<proteinExistence type="predicted"/>
<dbReference type="STRING" id="1798705.A2563_04730"/>
<evidence type="ECO:0000313" key="3">
    <source>
        <dbReference type="Proteomes" id="UP000176634"/>
    </source>
</evidence>
<evidence type="ECO:0000256" key="1">
    <source>
        <dbReference type="SAM" id="Phobius"/>
    </source>
</evidence>
<gene>
    <name evidence="2" type="ORF">A2563_04730</name>
</gene>
<name>A0A1F6PAT9_9BACT</name>